<dbReference type="AlphaFoldDB" id="A0A0C9TLJ0"/>
<proteinExistence type="predicted"/>
<reference evidence="1 3" key="1">
    <citation type="submission" date="2014-06" db="EMBL/GenBank/DDBJ databases">
        <title>Evolutionary Origins and Diversification of the Mycorrhizal Mutualists.</title>
        <authorList>
            <consortium name="DOE Joint Genome Institute"/>
            <consortium name="Mycorrhizal Genomics Consortium"/>
            <person name="Kohler A."/>
            <person name="Kuo A."/>
            <person name="Nagy L.G."/>
            <person name="Floudas D."/>
            <person name="Copeland A."/>
            <person name="Barry K.W."/>
            <person name="Cichocki N."/>
            <person name="Veneault-Fourrey C."/>
            <person name="LaButti K."/>
            <person name="Lindquist E.A."/>
            <person name="Lipzen A."/>
            <person name="Lundell T."/>
            <person name="Morin E."/>
            <person name="Murat C."/>
            <person name="Riley R."/>
            <person name="Ohm R."/>
            <person name="Sun H."/>
            <person name="Tunlid A."/>
            <person name="Henrissat B."/>
            <person name="Grigoriev I.V."/>
            <person name="Hibbett D.S."/>
            <person name="Martin F."/>
        </authorList>
    </citation>
    <scope>NUCLEOTIDE SEQUENCE [LARGE SCALE GENOMIC DNA]</scope>
    <source>
        <strain evidence="1 3">SS14</strain>
    </source>
</reference>
<organism evidence="1 3">
    <name type="scientific">Sphaerobolus stellatus (strain SS14)</name>
    <dbReference type="NCBI Taxonomy" id="990650"/>
    <lineage>
        <taxon>Eukaryota</taxon>
        <taxon>Fungi</taxon>
        <taxon>Dikarya</taxon>
        <taxon>Basidiomycota</taxon>
        <taxon>Agaricomycotina</taxon>
        <taxon>Agaricomycetes</taxon>
        <taxon>Phallomycetidae</taxon>
        <taxon>Geastrales</taxon>
        <taxon>Sphaerobolaceae</taxon>
        <taxon>Sphaerobolus</taxon>
    </lineage>
</organism>
<dbReference type="HOGENOM" id="CLU_2623576_0_0_1"/>
<dbReference type="EMBL" id="KN837255">
    <property type="protein sequence ID" value="KIJ30763.1"/>
    <property type="molecule type" value="Genomic_DNA"/>
</dbReference>
<protein>
    <submittedName>
        <fullName evidence="1">Uncharacterized protein</fullName>
    </submittedName>
</protein>
<evidence type="ECO:0000313" key="1">
    <source>
        <dbReference type="EMBL" id="KIJ30763.1"/>
    </source>
</evidence>
<dbReference type="Proteomes" id="UP000054279">
    <property type="component" value="Unassembled WGS sequence"/>
</dbReference>
<accession>A0A0C9TLJ0</accession>
<evidence type="ECO:0000313" key="3">
    <source>
        <dbReference type="Proteomes" id="UP000054279"/>
    </source>
</evidence>
<gene>
    <name evidence="2" type="ORF">M422DRAFT_35779</name>
    <name evidence="1" type="ORF">M422DRAFT_36470</name>
</gene>
<keyword evidence="3" id="KW-1185">Reference proteome</keyword>
<name>A0A0C9TLJ0_SPHS4</name>
<evidence type="ECO:0000313" key="2">
    <source>
        <dbReference type="EMBL" id="KIJ32464.1"/>
    </source>
</evidence>
<dbReference type="EMBL" id="KN837226">
    <property type="protein sequence ID" value="KIJ32464.1"/>
    <property type="molecule type" value="Genomic_DNA"/>
</dbReference>
<sequence>MAHTAAPKIVPFHWSCQRVTLGVLDGVSMLGYGNSGLHEVGTINGILNAGIYEYYWLCYFTGQCGYTFGSRIRTFSKI</sequence>